<evidence type="ECO:0000313" key="3">
    <source>
        <dbReference type="Proteomes" id="UP001153365"/>
    </source>
</evidence>
<reference evidence="2" key="1">
    <citation type="submission" date="2022-06" db="EMBL/GenBank/DDBJ databases">
        <authorList>
            <consortium name="SYNGENTA / RWTH Aachen University"/>
        </authorList>
    </citation>
    <scope>NUCLEOTIDE SEQUENCE</scope>
</reference>
<protein>
    <submittedName>
        <fullName evidence="2">Expressed protein</fullName>
    </submittedName>
</protein>
<evidence type="ECO:0000256" key="1">
    <source>
        <dbReference type="SAM" id="MobiDB-lite"/>
    </source>
</evidence>
<proteinExistence type="predicted"/>
<keyword evidence="3" id="KW-1185">Reference proteome</keyword>
<feature type="region of interest" description="Disordered" evidence="1">
    <location>
        <begin position="154"/>
        <end position="178"/>
    </location>
</feature>
<organism evidence="2 3">
    <name type="scientific">Phakopsora pachyrhizi</name>
    <name type="common">Asian soybean rust disease fungus</name>
    <dbReference type="NCBI Taxonomy" id="170000"/>
    <lineage>
        <taxon>Eukaryota</taxon>
        <taxon>Fungi</taxon>
        <taxon>Dikarya</taxon>
        <taxon>Basidiomycota</taxon>
        <taxon>Pucciniomycotina</taxon>
        <taxon>Pucciniomycetes</taxon>
        <taxon>Pucciniales</taxon>
        <taxon>Phakopsoraceae</taxon>
        <taxon>Phakopsora</taxon>
    </lineage>
</organism>
<evidence type="ECO:0000313" key="2">
    <source>
        <dbReference type="EMBL" id="CAH7687097.1"/>
    </source>
</evidence>
<dbReference type="Proteomes" id="UP001153365">
    <property type="component" value="Unassembled WGS sequence"/>
</dbReference>
<comment type="caution">
    <text evidence="2">The sequence shown here is derived from an EMBL/GenBank/DDBJ whole genome shotgun (WGS) entry which is preliminary data.</text>
</comment>
<gene>
    <name evidence="2" type="ORF">PPACK8108_LOCUS21834</name>
</gene>
<accession>A0AAV0BIK0</accession>
<sequence>MSSRRNSFEPARKRSASTYSVPEFTASISRGSLKALKWVGNKLNKGTESEDDEDDEELWGTSYEQYADEYHREKVPQNPFYSTTRSTEIVGAPQSPATSQRILTKTIFGSTNWKKSISRPIIPKSLLPSRKNSVADKSNPYLPLEIPLSKASQSFPVCSGEKSNSKPTRPHPSPLKISKSNFKFPSVYPSYSSIDSIPSSKDYERSPSFVQKLSTREIYALMTGRRSTQDVFLNEAAPMQGTSNLYDDFDSKSQTGYKESNEIYPVVAVKQIKHRNPPRRSKSVWEDDKW</sequence>
<feature type="compositionally biased region" description="Polar residues" evidence="1">
    <location>
        <begin position="154"/>
        <end position="167"/>
    </location>
</feature>
<feature type="compositionally biased region" description="Basic and acidic residues" evidence="1">
    <location>
        <begin position="1"/>
        <end position="12"/>
    </location>
</feature>
<dbReference type="AlphaFoldDB" id="A0AAV0BIK0"/>
<dbReference type="EMBL" id="CALTRL010005833">
    <property type="protein sequence ID" value="CAH7687097.1"/>
    <property type="molecule type" value="Genomic_DNA"/>
</dbReference>
<name>A0AAV0BIK0_PHAPC</name>
<feature type="region of interest" description="Disordered" evidence="1">
    <location>
        <begin position="1"/>
        <end position="20"/>
    </location>
</feature>